<dbReference type="EMBL" id="JBCLYO010000013">
    <property type="protein sequence ID" value="KAL0083688.1"/>
    <property type="molecule type" value="Genomic_DNA"/>
</dbReference>
<comment type="caution">
    <text evidence="1">The sequence shown here is derived from an EMBL/GenBank/DDBJ whole genome shotgun (WGS) entry which is preliminary data.</text>
</comment>
<dbReference type="Proteomes" id="UP001448207">
    <property type="component" value="Unassembled WGS sequence"/>
</dbReference>
<accession>A0ABR3AWC9</accession>
<reference evidence="1 2" key="1">
    <citation type="submission" date="2024-04" db="EMBL/GenBank/DDBJ databases">
        <title>Symmetric and asymmetric DNA N6-adenine methylation regulates different biological responses in Mucorales.</title>
        <authorList>
            <consortium name="Lawrence Berkeley National Laboratory"/>
            <person name="Lax C."/>
            <person name="Mondo S.J."/>
            <person name="Osorio-Concepcion M."/>
            <person name="Muszewska A."/>
            <person name="Corrochano-Luque M."/>
            <person name="Gutierrez G."/>
            <person name="Riley R."/>
            <person name="Lipzen A."/>
            <person name="Guo J."/>
            <person name="Hundley H."/>
            <person name="Amirebrahimi M."/>
            <person name="Ng V."/>
            <person name="Lorenzo-Gutierrez D."/>
            <person name="Binder U."/>
            <person name="Yang J."/>
            <person name="Song Y."/>
            <person name="Canovas D."/>
            <person name="Navarro E."/>
            <person name="Freitag M."/>
            <person name="Gabaldon T."/>
            <person name="Grigoriev I.V."/>
            <person name="Corrochano L.M."/>
            <person name="Nicolas F.E."/>
            <person name="Garre V."/>
        </authorList>
    </citation>
    <scope>NUCLEOTIDE SEQUENCE [LARGE SCALE GENOMIC DNA]</scope>
    <source>
        <strain evidence="1 2">L51</strain>
    </source>
</reference>
<evidence type="ECO:0000313" key="2">
    <source>
        <dbReference type="Proteomes" id="UP001448207"/>
    </source>
</evidence>
<keyword evidence="2" id="KW-1185">Reference proteome</keyword>
<name>A0ABR3AWC9_PHYBL</name>
<sequence length="161" mass="17135">MNDVNTVSGKNLDKISFDHFKAGLGRGSIDLKGLKGGRIHLGTLDGSIKGEYEPSKEFIAGSLRGPTAVKILQKENSTAVKIAVRALDGSAIVQLPADTYEGNFVAVSGPGNGSPVVNATKPEDVHVTKLRHFLKKGYYKTDNTGSDAFVRSEHGHTILGF</sequence>
<organism evidence="1 2">
    <name type="scientific">Phycomyces blakesleeanus</name>
    <dbReference type="NCBI Taxonomy" id="4837"/>
    <lineage>
        <taxon>Eukaryota</taxon>
        <taxon>Fungi</taxon>
        <taxon>Fungi incertae sedis</taxon>
        <taxon>Mucoromycota</taxon>
        <taxon>Mucoromycotina</taxon>
        <taxon>Mucoromycetes</taxon>
        <taxon>Mucorales</taxon>
        <taxon>Phycomycetaceae</taxon>
        <taxon>Phycomyces</taxon>
    </lineage>
</organism>
<evidence type="ECO:0000313" key="1">
    <source>
        <dbReference type="EMBL" id="KAL0083688.1"/>
    </source>
</evidence>
<proteinExistence type="predicted"/>
<feature type="non-terminal residue" evidence="1">
    <location>
        <position position="161"/>
    </location>
</feature>
<protein>
    <submittedName>
        <fullName evidence="1">Uncharacterized protein</fullName>
    </submittedName>
</protein>
<gene>
    <name evidence="1" type="ORF">J3Q64DRAFT_1748756</name>
</gene>